<evidence type="ECO:0000259" key="7">
    <source>
        <dbReference type="Pfam" id="PF04542"/>
    </source>
</evidence>
<feature type="transmembrane region" description="Helical" evidence="6">
    <location>
        <begin position="263"/>
        <end position="287"/>
    </location>
</feature>
<evidence type="ECO:0000256" key="2">
    <source>
        <dbReference type="ARBA" id="ARBA00023015"/>
    </source>
</evidence>
<feature type="domain" description="RNA polymerase sigma factor 70 region 4 type 2" evidence="8">
    <location>
        <begin position="148"/>
        <end position="198"/>
    </location>
</feature>
<dbReference type="Pfam" id="PF04542">
    <property type="entry name" value="Sigma70_r2"/>
    <property type="match status" value="1"/>
</dbReference>
<feature type="region of interest" description="Disordered" evidence="5">
    <location>
        <begin position="291"/>
        <end position="312"/>
    </location>
</feature>
<dbReference type="GO" id="GO:0003677">
    <property type="term" value="F:DNA binding"/>
    <property type="evidence" value="ECO:0007669"/>
    <property type="project" value="InterPro"/>
</dbReference>
<accession>A0A518HCH6</accession>
<dbReference type="GO" id="GO:0006352">
    <property type="term" value="P:DNA-templated transcription initiation"/>
    <property type="evidence" value="ECO:0007669"/>
    <property type="project" value="InterPro"/>
</dbReference>
<feature type="region of interest" description="Disordered" evidence="5">
    <location>
        <begin position="114"/>
        <end position="147"/>
    </location>
</feature>
<evidence type="ECO:0000313" key="9">
    <source>
        <dbReference type="EMBL" id="QDV38356.1"/>
    </source>
</evidence>
<dbReference type="InterPro" id="IPR007627">
    <property type="entry name" value="RNA_pol_sigma70_r2"/>
</dbReference>
<dbReference type="InterPro" id="IPR039425">
    <property type="entry name" value="RNA_pol_sigma-70-like"/>
</dbReference>
<dbReference type="InterPro" id="IPR036388">
    <property type="entry name" value="WH-like_DNA-bd_sf"/>
</dbReference>
<keyword evidence="3" id="KW-0731">Sigma factor</keyword>
<dbReference type="InterPro" id="IPR013249">
    <property type="entry name" value="RNA_pol_sigma70_r4_t2"/>
</dbReference>
<keyword evidence="6" id="KW-1133">Transmembrane helix</keyword>
<gene>
    <name evidence="9" type="primary">sigE_15</name>
    <name evidence="9" type="ORF">ElP_63080</name>
</gene>
<feature type="compositionally biased region" description="Low complexity" evidence="5">
    <location>
        <begin position="298"/>
        <end position="308"/>
    </location>
</feature>
<keyword evidence="6" id="KW-0812">Transmembrane</keyword>
<proteinExistence type="inferred from homology"/>
<feature type="compositionally biased region" description="Basic and acidic residues" evidence="5">
    <location>
        <begin position="124"/>
        <end position="134"/>
    </location>
</feature>
<evidence type="ECO:0000313" key="10">
    <source>
        <dbReference type="Proteomes" id="UP000317835"/>
    </source>
</evidence>
<evidence type="ECO:0000256" key="5">
    <source>
        <dbReference type="SAM" id="MobiDB-lite"/>
    </source>
</evidence>
<dbReference type="KEGG" id="tpla:ElP_63080"/>
<dbReference type="InterPro" id="IPR013324">
    <property type="entry name" value="RNA_pol_sigma_r3/r4-like"/>
</dbReference>
<evidence type="ECO:0000256" key="1">
    <source>
        <dbReference type="ARBA" id="ARBA00010641"/>
    </source>
</evidence>
<dbReference type="Gene3D" id="1.10.1740.10">
    <property type="match status" value="1"/>
</dbReference>
<evidence type="ECO:0000259" key="8">
    <source>
        <dbReference type="Pfam" id="PF08281"/>
    </source>
</evidence>
<dbReference type="InterPro" id="IPR013325">
    <property type="entry name" value="RNA_pol_sigma_r2"/>
</dbReference>
<comment type="similarity">
    <text evidence="1">Belongs to the sigma-70 factor family. ECF subfamily.</text>
</comment>
<feature type="compositionally biased region" description="Basic residues" evidence="5">
    <location>
        <begin position="114"/>
        <end position="123"/>
    </location>
</feature>
<name>A0A518HCH6_9BACT</name>
<dbReference type="Proteomes" id="UP000317835">
    <property type="component" value="Chromosome"/>
</dbReference>
<organism evidence="9 10">
    <name type="scientific">Tautonia plasticadhaerens</name>
    <dbReference type="NCBI Taxonomy" id="2527974"/>
    <lineage>
        <taxon>Bacteria</taxon>
        <taxon>Pseudomonadati</taxon>
        <taxon>Planctomycetota</taxon>
        <taxon>Planctomycetia</taxon>
        <taxon>Isosphaerales</taxon>
        <taxon>Isosphaeraceae</taxon>
        <taxon>Tautonia</taxon>
    </lineage>
</organism>
<keyword evidence="4" id="KW-0804">Transcription</keyword>
<dbReference type="NCBIfam" id="TIGR02937">
    <property type="entry name" value="sigma70-ECF"/>
    <property type="match status" value="1"/>
</dbReference>
<dbReference type="PANTHER" id="PTHR43133:SF51">
    <property type="entry name" value="RNA POLYMERASE SIGMA FACTOR"/>
    <property type="match status" value="1"/>
</dbReference>
<dbReference type="Gene3D" id="1.10.10.10">
    <property type="entry name" value="Winged helix-like DNA-binding domain superfamily/Winged helix DNA-binding domain"/>
    <property type="match status" value="1"/>
</dbReference>
<dbReference type="InterPro" id="IPR014284">
    <property type="entry name" value="RNA_pol_sigma-70_dom"/>
</dbReference>
<protein>
    <submittedName>
        <fullName evidence="9">ECF RNA polymerase sigma factor SigE</fullName>
    </submittedName>
</protein>
<evidence type="ECO:0000256" key="3">
    <source>
        <dbReference type="ARBA" id="ARBA00023082"/>
    </source>
</evidence>
<feature type="domain" description="RNA polymerase sigma-70 region 2" evidence="7">
    <location>
        <begin position="50"/>
        <end position="112"/>
    </location>
</feature>
<evidence type="ECO:0000256" key="4">
    <source>
        <dbReference type="ARBA" id="ARBA00023163"/>
    </source>
</evidence>
<reference evidence="9 10" key="1">
    <citation type="submission" date="2019-02" db="EMBL/GenBank/DDBJ databases">
        <title>Deep-cultivation of Planctomycetes and their phenomic and genomic characterization uncovers novel biology.</title>
        <authorList>
            <person name="Wiegand S."/>
            <person name="Jogler M."/>
            <person name="Boedeker C."/>
            <person name="Pinto D."/>
            <person name="Vollmers J."/>
            <person name="Rivas-Marin E."/>
            <person name="Kohn T."/>
            <person name="Peeters S.H."/>
            <person name="Heuer A."/>
            <person name="Rast P."/>
            <person name="Oberbeckmann S."/>
            <person name="Bunk B."/>
            <person name="Jeske O."/>
            <person name="Meyerdierks A."/>
            <person name="Storesund J.E."/>
            <person name="Kallscheuer N."/>
            <person name="Luecker S."/>
            <person name="Lage O.M."/>
            <person name="Pohl T."/>
            <person name="Merkel B.J."/>
            <person name="Hornburger P."/>
            <person name="Mueller R.-W."/>
            <person name="Bruemmer F."/>
            <person name="Labrenz M."/>
            <person name="Spormann A.M."/>
            <person name="Op den Camp H."/>
            <person name="Overmann J."/>
            <person name="Amann R."/>
            <person name="Jetten M.S.M."/>
            <person name="Mascher T."/>
            <person name="Medema M.H."/>
            <person name="Devos D.P."/>
            <person name="Kaster A.-K."/>
            <person name="Ovreas L."/>
            <person name="Rohde M."/>
            <person name="Galperin M.Y."/>
            <person name="Jogler C."/>
        </authorList>
    </citation>
    <scope>NUCLEOTIDE SEQUENCE [LARGE SCALE GENOMIC DNA]</scope>
    <source>
        <strain evidence="9 10">ElP</strain>
    </source>
</reference>
<dbReference type="PANTHER" id="PTHR43133">
    <property type="entry name" value="RNA POLYMERASE ECF-TYPE SIGMA FACTO"/>
    <property type="match status" value="1"/>
</dbReference>
<feature type="region of interest" description="Disordered" evidence="5">
    <location>
        <begin position="535"/>
        <end position="638"/>
    </location>
</feature>
<dbReference type="EMBL" id="CP036426">
    <property type="protein sequence ID" value="QDV38356.1"/>
    <property type="molecule type" value="Genomic_DNA"/>
</dbReference>
<dbReference type="RefSeq" id="WP_231749325.1">
    <property type="nucleotide sequence ID" value="NZ_CP036426.1"/>
</dbReference>
<keyword evidence="10" id="KW-1185">Reference proteome</keyword>
<evidence type="ECO:0000256" key="6">
    <source>
        <dbReference type="SAM" id="Phobius"/>
    </source>
</evidence>
<dbReference type="SUPFAM" id="SSF88946">
    <property type="entry name" value="Sigma2 domain of RNA polymerase sigma factors"/>
    <property type="match status" value="1"/>
</dbReference>
<dbReference type="SUPFAM" id="SSF88659">
    <property type="entry name" value="Sigma3 and sigma4 domains of RNA polymerase sigma factors"/>
    <property type="match status" value="1"/>
</dbReference>
<keyword evidence="6" id="KW-0472">Membrane</keyword>
<dbReference type="GO" id="GO:0016987">
    <property type="term" value="F:sigma factor activity"/>
    <property type="evidence" value="ECO:0007669"/>
    <property type="project" value="UniProtKB-KW"/>
</dbReference>
<feature type="transmembrane region" description="Helical" evidence="6">
    <location>
        <begin position="229"/>
        <end position="251"/>
    </location>
</feature>
<keyword evidence="2" id="KW-0805">Transcription regulation</keyword>
<dbReference type="AlphaFoldDB" id="A0A518HCH6"/>
<sequence>MPTRRTPSTASNALRTLFNLGVIGNLTDGQLLERFATRDGEAAELAFAAIVERHGPMVLRACRSVLADPHDAQDAFQATFLVLARRAEALWVRDSIGPWLFSVALRVSRHSRAADARRRRHERRSAEHFSRSVVDDPSVEPDPSESPLLAELDRLPARFRDPVVLCDLQGRSYDQAARHLGLPVGTLKSRLARGRSRLRDRLRRLGLSPGFAATGVRLPSALIDSTSSAAMRAASGVATAGTVPASVILLASGALWMMRLASFARWTAAALAVSLTGVGLAAAAALFPSQEPPPPAPASASAPKAAPAVAPPEADPGPVISFDVRFIEVPGLMARSMGIDFDFGSEPPMGLSFLSDLEARLFADALTAIPDVTIVQAPRVTTYPGAAATVAHSRAGEGTDLPLPGRSVPEPLELGIPRAEPDPVKAAEPIPEGIVATLTGRPSDDGRSLTIDLDIRDVHVVERHELVFYANNGKYIGDFPEVVRTRFDQRVTIPDRADSALLVSLGLRRTATMGRSSISDHYVLIRARTIPLDPPLAIPADSPKPRPAPAGMTRPLGSPHDTIEPLPAPTESLKPLPAPSDSLKRLPIWGGMTRPSGSPVDTLIPLPAPVDAKDGPPLSWSLDPRSRRGLPSGPGIGQ</sequence>
<dbReference type="Pfam" id="PF08281">
    <property type="entry name" value="Sigma70_r4_2"/>
    <property type="match status" value="1"/>
</dbReference>